<keyword evidence="13" id="KW-1185">Reference proteome</keyword>
<evidence type="ECO:0000256" key="8">
    <source>
        <dbReference type="SAM" id="MobiDB-lite"/>
    </source>
</evidence>
<dbReference type="InterPro" id="IPR002524">
    <property type="entry name" value="Cation_efflux"/>
</dbReference>
<dbReference type="SUPFAM" id="SSF161111">
    <property type="entry name" value="Cation efflux protein transmembrane domain-like"/>
    <property type="match status" value="1"/>
</dbReference>
<feature type="compositionally biased region" description="Basic and acidic residues" evidence="8">
    <location>
        <begin position="71"/>
        <end position="90"/>
    </location>
</feature>
<feature type="transmembrane region" description="Helical" evidence="9">
    <location>
        <begin position="261"/>
        <end position="280"/>
    </location>
</feature>
<dbReference type="Pfam" id="PF01545">
    <property type="entry name" value="Cation_efflux"/>
    <property type="match status" value="1"/>
</dbReference>
<feature type="domain" description="Cation efflux protein cytoplasmic" evidence="11">
    <location>
        <begin position="295"/>
        <end position="353"/>
    </location>
</feature>
<evidence type="ECO:0000256" key="6">
    <source>
        <dbReference type="ARBA" id="ARBA00023065"/>
    </source>
</evidence>
<dbReference type="InterPro" id="IPR027470">
    <property type="entry name" value="Cation_efflux_CTD"/>
</dbReference>
<protein>
    <submittedName>
        <fullName evidence="12">Cadmium, cobalt and zinc/H(+)-K(+) antiporter</fullName>
    </submittedName>
</protein>
<proteinExistence type="inferred from homology"/>
<evidence type="ECO:0000256" key="1">
    <source>
        <dbReference type="ARBA" id="ARBA00004141"/>
    </source>
</evidence>
<dbReference type="Pfam" id="PF16916">
    <property type="entry name" value="ZT_dimer"/>
    <property type="match status" value="1"/>
</dbReference>
<dbReference type="PANTHER" id="PTHR11562">
    <property type="entry name" value="CATION EFFLUX PROTEIN/ ZINC TRANSPORTER"/>
    <property type="match status" value="1"/>
</dbReference>
<keyword evidence="5 9" id="KW-1133">Transmembrane helix</keyword>
<dbReference type="GO" id="GO:0005886">
    <property type="term" value="C:plasma membrane"/>
    <property type="evidence" value="ECO:0007669"/>
    <property type="project" value="TreeGrafter"/>
</dbReference>
<sequence length="376" mass="42440">MKNYRIRGIHSEKRAKAIEEKFNRAINTDSIRIDYPHRTLSFPSDLDINKLNRIAAFEKIIIEAEDNSEQEDSHSHQHESGHSHSHHQDVDFSSSDKAAKNMKIVFIINLFFSILEFFFGVLFNSAAILTDAVHDLGDAISIGLAWFFQKISTRQADAKYSFGHQRFSLLGALVTGGILLTGSLFLIANTIPILFDPQPVNYQGMFWLAIFAIVANGYSAWLMNRGSSANESMLNLHLLEDVLGWIGVLIVSIVVKYTEWYILDPILSLIIAAFIIWQAWPLFKETAQIFLEVVPSEIDIEAIREEILNISGVHSLAHLHIWSIDGEEHAMSVTISTDNFSNDGREKLKEKIRSLVIPLNVTHTTIETIADPDNIL</sequence>
<dbReference type="NCBIfam" id="TIGR01297">
    <property type="entry name" value="CDF"/>
    <property type="match status" value="1"/>
</dbReference>
<evidence type="ECO:0000256" key="5">
    <source>
        <dbReference type="ARBA" id="ARBA00022989"/>
    </source>
</evidence>
<keyword evidence="7 9" id="KW-0472">Membrane</keyword>
<comment type="subcellular location">
    <subcellularLocation>
        <location evidence="1">Membrane</location>
        <topology evidence="1">Multi-pass membrane protein</topology>
    </subcellularLocation>
</comment>
<dbReference type="InterPro" id="IPR058533">
    <property type="entry name" value="Cation_efflux_TM"/>
</dbReference>
<dbReference type="STRING" id="708126.BW727_101355"/>
<keyword evidence="4 9" id="KW-0812">Transmembrane</keyword>
<feature type="transmembrane region" description="Helical" evidence="9">
    <location>
        <begin position="205"/>
        <end position="224"/>
    </location>
</feature>
<name>A0A1S6IQ92_9LACT</name>
<evidence type="ECO:0000256" key="2">
    <source>
        <dbReference type="ARBA" id="ARBA00008873"/>
    </source>
</evidence>
<keyword evidence="6" id="KW-0406">Ion transport</keyword>
<comment type="similarity">
    <text evidence="2">Belongs to the cation diffusion facilitator (CDF) transporter (TC 2.A.4) family. SLC30A subfamily.</text>
</comment>
<dbReference type="InterPro" id="IPR050681">
    <property type="entry name" value="CDF/SLC30A"/>
</dbReference>
<evidence type="ECO:0000256" key="7">
    <source>
        <dbReference type="ARBA" id="ARBA00023136"/>
    </source>
</evidence>
<dbReference type="GO" id="GO:0005385">
    <property type="term" value="F:zinc ion transmembrane transporter activity"/>
    <property type="evidence" value="ECO:0007669"/>
    <property type="project" value="TreeGrafter"/>
</dbReference>
<evidence type="ECO:0000313" key="13">
    <source>
        <dbReference type="Proteomes" id="UP000188993"/>
    </source>
</evidence>
<feature type="transmembrane region" description="Helical" evidence="9">
    <location>
        <begin position="236"/>
        <end position="255"/>
    </location>
</feature>
<dbReference type="RefSeq" id="WP_216596690.1">
    <property type="nucleotide sequence ID" value="NZ_BBYN01000009.1"/>
</dbReference>
<accession>A0A1S6IQ92</accession>
<dbReference type="Proteomes" id="UP000188993">
    <property type="component" value="Chromosome"/>
</dbReference>
<evidence type="ECO:0000313" key="12">
    <source>
        <dbReference type="EMBL" id="AQS53722.1"/>
    </source>
</evidence>
<feature type="transmembrane region" description="Helical" evidence="9">
    <location>
        <begin position="169"/>
        <end position="193"/>
    </location>
</feature>
<keyword evidence="3" id="KW-0813">Transport</keyword>
<evidence type="ECO:0000256" key="9">
    <source>
        <dbReference type="SAM" id="Phobius"/>
    </source>
</evidence>
<evidence type="ECO:0000259" key="11">
    <source>
        <dbReference type="Pfam" id="PF16916"/>
    </source>
</evidence>
<evidence type="ECO:0000259" key="10">
    <source>
        <dbReference type="Pfam" id="PF01545"/>
    </source>
</evidence>
<feature type="transmembrane region" description="Helical" evidence="9">
    <location>
        <begin position="104"/>
        <end position="126"/>
    </location>
</feature>
<dbReference type="KEGG" id="jda:BW727_101355"/>
<organism evidence="12 13">
    <name type="scientific">Jeotgalibaca dankookensis</name>
    <dbReference type="NCBI Taxonomy" id="708126"/>
    <lineage>
        <taxon>Bacteria</taxon>
        <taxon>Bacillati</taxon>
        <taxon>Bacillota</taxon>
        <taxon>Bacilli</taxon>
        <taxon>Lactobacillales</taxon>
        <taxon>Carnobacteriaceae</taxon>
        <taxon>Jeotgalibaca</taxon>
    </lineage>
</organism>
<reference evidence="12 13" key="1">
    <citation type="journal article" date="2014" name="Int. J. Syst. Evol. Microbiol.">
        <title>Jeotgalibaca dankookensis gen. nov., sp. nov., a member of the family Carnobacteriaceae, isolated from seujeot (Korean traditional food).</title>
        <authorList>
            <person name="Lee D.G."/>
            <person name="Trujillo M.E."/>
            <person name="Kang H."/>
            <person name="Ahn T.Y."/>
        </authorList>
    </citation>
    <scope>NUCLEOTIDE SEQUENCE [LARGE SCALE GENOMIC DNA]</scope>
    <source>
        <strain evidence="12 13">EX-07</strain>
    </source>
</reference>
<evidence type="ECO:0000256" key="3">
    <source>
        <dbReference type="ARBA" id="ARBA00022448"/>
    </source>
</evidence>
<dbReference type="InterPro" id="IPR027469">
    <property type="entry name" value="Cation_efflux_TMD_sf"/>
</dbReference>
<dbReference type="EMBL" id="CP019728">
    <property type="protein sequence ID" value="AQS53722.1"/>
    <property type="molecule type" value="Genomic_DNA"/>
</dbReference>
<feature type="domain" description="Cation efflux protein transmembrane" evidence="10">
    <location>
        <begin position="103"/>
        <end position="290"/>
    </location>
</feature>
<gene>
    <name evidence="12" type="primary">czcD</name>
    <name evidence="12" type="ORF">BW727_101355</name>
</gene>
<evidence type="ECO:0000256" key="4">
    <source>
        <dbReference type="ARBA" id="ARBA00022692"/>
    </source>
</evidence>
<dbReference type="Gene3D" id="1.20.1510.10">
    <property type="entry name" value="Cation efflux protein transmembrane domain"/>
    <property type="match status" value="1"/>
</dbReference>
<feature type="region of interest" description="Disordered" evidence="8">
    <location>
        <begin position="67"/>
        <end position="91"/>
    </location>
</feature>
<dbReference type="AlphaFoldDB" id="A0A1S6IQ92"/>
<dbReference type="PANTHER" id="PTHR11562:SF17">
    <property type="entry name" value="RE54080P-RELATED"/>
    <property type="match status" value="1"/>
</dbReference>